<keyword evidence="2 4" id="KW-0863">Zinc-finger</keyword>
<dbReference type="InterPro" id="IPR002893">
    <property type="entry name" value="Znf_MYND"/>
</dbReference>
<keyword evidence="3" id="KW-0862">Zinc</keyword>
<dbReference type="Pfam" id="PF01753">
    <property type="entry name" value="zf-MYND"/>
    <property type="match status" value="1"/>
</dbReference>
<dbReference type="EMBL" id="JBEHCU010006075">
    <property type="protein sequence ID" value="KAL1397947.1"/>
    <property type="molecule type" value="Genomic_DNA"/>
</dbReference>
<name>A0ABD1DE41_CULPP</name>
<gene>
    <name evidence="6" type="ORF">pipiens_009354</name>
</gene>
<proteinExistence type="predicted"/>
<dbReference type="AlphaFoldDB" id="A0ABD1DE41"/>
<dbReference type="PANTHER" id="PTHR22948">
    <property type="entry name" value="TUDOR DOMAIN CONTAINING PROTEIN"/>
    <property type="match status" value="1"/>
</dbReference>
<sequence>MNVMKSCVLCHKPAELMCSRCFAFYCTMQCQIEDWEIHKKSCIALPKLVPNASYLSVLGVSRTESISAAGLGRMWQNNARALKPLRKPNIPLGTIEVSLDREATAKLTEPEAEPVSKEITVTAAPTSSVADAVERVAKMKLQEVEKQQQGEVNGGGVKPQSLAKLKIDIIKNHQVNKGKVGPVVAAAAAPEVKVAPPTKACLVGSNRAWVMLASYEADSDKLLNDINQQLGAAGEPVKYDEVQVEGIYAAPYENYFYRVVVLEKTVPSKGLLKVRLIDYGNELVIPSTELRPPLLLMKNLRAFAFQVEIVNLSHPLEVNERIRIRMKDAAEVDGRKLVEIVQPPVTPYLLDMLGSAEDKFGEGGIIAILSSRTALVMVTSAVVKPTMKVLYNQLPELAPKQFLPLADKLKIGDLVCIETADDGWSRGLVVEQHDKNWLFYTVDNGTVELISDEKQIRALPEEFRQKPYLVLQMDLSRVIMKELEFKQRCYLPSFAFGFERLSYDQQTRTMKATLKDVEGKRQLAEVTFRNFVCDLKQVDINYWPHIPQDKSIVRITSVLDASTVIVCPKDKINVYTELLQTILPC</sequence>
<dbReference type="PANTHER" id="PTHR22948:SF29">
    <property type="entry name" value="FI02030P-RELATED"/>
    <property type="match status" value="1"/>
</dbReference>
<accession>A0ABD1DE41</accession>
<protein>
    <recommendedName>
        <fullName evidence="5">MYND-type domain-containing protein</fullName>
    </recommendedName>
</protein>
<dbReference type="GO" id="GO:0008270">
    <property type="term" value="F:zinc ion binding"/>
    <property type="evidence" value="ECO:0007669"/>
    <property type="project" value="UniProtKB-KW"/>
</dbReference>
<comment type="caution">
    <text evidence="6">The sequence shown here is derived from an EMBL/GenBank/DDBJ whole genome shotgun (WGS) entry which is preliminary data.</text>
</comment>
<organism evidence="6 7">
    <name type="scientific">Culex pipiens pipiens</name>
    <name type="common">Northern house mosquito</name>
    <dbReference type="NCBI Taxonomy" id="38569"/>
    <lineage>
        <taxon>Eukaryota</taxon>
        <taxon>Metazoa</taxon>
        <taxon>Ecdysozoa</taxon>
        <taxon>Arthropoda</taxon>
        <taxon>Hexapoda</taxon>
        <taxon>Insecta</taxon>
        <taxon>Pterygota</taxon>
        <taxon>Neoptera</taxon>
        <taxon>Endopterygota</taxon>
        <taxon>Diptera</taxon>
        <taxon>Nematocera</taxon>
        <taxon>Culicoidea</taxon>
        <taxon>Culicidae</taxon>
        <taxon>Culicinae</taxon>
        <taxon>Culicini</taxon>
        <taxon>Culex</taxon>
        <taxon>Culex</taxon>
    </lineage>
</organism>
<dbReference type="Proteomes" id="UP001562425">
    <property type="component" value="Unassembled WGS sequence"/>
</dbReference>
<evidence type="ECO:0000256" key="4">
    <source>
        <dbReference type="PROSITE-ProRule" id="PRU00134"/>
    </source>
</evidence>
<keyword evidence="1" id="KW-0479">Metal-binding</keyword>
<dbReference type="SMART" id="SM00333">
    <property type="entry name" value="TUDOR"/>
    <property type="match status" value="2"/>
</dbReference>
<dbReference type="SUPFAM" id="SSF144232">
    <property type="entry name" value="HIT/MYND zinc finger-like"/>
    <property type="match status" value="1"/>
</dbReference>
<feature type="domain" description="MYND-type" evidence="5">
    <location>
        <begin position="7"/>
        <end position="42"/>
    </location>
</feature>
<evidence type="ECO:0000259" key="5">
    <source>
        <dbReference type="PROSITE" id="PS50865"/>
    </source>
</evidence>
<reference evidence="6 7" key="1">
    <citation type="submission" date="2024-05" db="EMBL/GenBank/DDBJ databases">
        <title>Culex pipiens pipiens assembly and annotation.</title>
        <authorList>
            <person name="Alout H."/>
            <person name="Durand T."/>
        </authorList>
    </citation>
    <scope>NUCLEOTIDE SEQUENCE [LARGE SCALE GENOMIC DNA]</scope>
    <source>
        <strain evidence="6">HA-2024</strain>
        <tissue evidence="6">Whole body</tissue>
    </source>
</reference>
<keyword evidence="7" id="KW-1185">Reference proteome</keyword>
<dbReference type="Pfam" id="PF00567">
    <property type="entry name" value="TUDOR"/>
    <property type="match status" value="2"/>
</dbReference>
<dbReference type="Gene3D" id="6.10.140.2220">
    <property type="match status" value="1"/>
</dbReference>
<dbReference type="InterPro" id="IPR002999">
    <property type="entry name" value="Tudor"/>
</dbReference>
<evidence type="ECO:0000313" key="6">
    <source>
        <dbReference type="EMBL" id="KAL1397947.1"/>
    </source>
</evidence>
<dbReference type="CDD" id="cd20379">
    <property type="entry name" value="Tudor_dTUD-like"/>
    <property type="match status" value="1"/>
</dbReference>
<dbReference type="PROSITE" id="PS50865">
    <property type="entry name" value="ZF_MYND_2"/>
    <property type="match status" value="1"/>
</dbReference>
<dbReference type="SUPFAM" id="SSF63748">
    <property type="entry name" value="Tudor/PWWP/MBT"/>
    <property type="match status" value="2"/>
</dbReference>
<dbReference type="InterPro" id="IPR050621">
    <property type="entry name" value="Tudor_domain_containing"/>
</dbReference>
<evidence type="ECO:0000313" key="7">
    <source>
        <dbReference type="Proteomes" id="UP001562425"/>
    </source>
</evidence>
<evidence type="ECO:0000256" key="2">
    <source>
        <dbReference type="ARBA" id="ARBA00022771"/>
    </source>
</evidence>
<evidence type="ECO:0000256" key="1">
    <source>
        <dbReference type="ARBA" id="ARBA00022723"/>
    </source>
</evidence>
<evidence type="ECO:0000256" key="3">
    <source>
        <dbReference type="ARBA" id="ARBA00022833"/>
    </source>
</evidence>
<dbReference type="Gene3D" id="2.30.30.140">
    <property type="match status" value="2"/>
</dbReference>